<evidence type="ECO:0000313" key="3">
    <source>
        <dbReference type="Proteomes" id="UP000838756"/>
    </source>
</evidence>
<feature type="compositionally biased region" description="Basic and acidic residues" evidence="1">
    <location>
        <begin position="28"/>
        <end position="43"/>
    </location>
</feature>
<reference evidence="2" key="1">
    <citation type="submission" date="2022-03" db="EMBL/GenBank/DDBJ databases">
        <authorList>
            <person name="Lindestad O."/>
        </authorList>
    </citation>
    <scope>NUCLEOTIDE SEQUENCE</scope>
</reference>
<organism evidence="2 3">
    <name type="scientific">Pararge aegeria aegeria</name>
    <dbReference type="NCBI Taxonomy" id="348720"/>
    <lineage>
        <taxon>Eukaryota</taxon>
        <taxon>Metazoa</taxon>
        <taxon>Ecdysozoa</taxon>
        <taxon>Arthropoda</taxon>
        <taxon>Hexapoda</taxon>
        <taxon>Insecta</taxon>
        <taxon>Pterygota</taxon>
        <taxon>Neoptera</taxon>
        <taxon>Endopterygota</taxon>
        <taxon>Lepidoptera</taxon>
        <taxon>Glossata</taxon>
        <taxon>Ditrysia</taxon>
        <taxon>Papilionoidea</taxon>
        <taxon>Nymphalidae</taxon>
        <taxon>Satyrinae</taxon>
        <taxon>Satyrini</taxon>
        <taxon>Parargina</taxon>
        <taxon>Pararge</taxon>
    </lineage>
</organism>
<feature type="region of interest" description="Disordered" evidence="1">
    <location>
        <begin position="18"/>
        <end position="43"/>
    </location>
</feature>
<accession>A0A8S4SK75</accession>
<gene>
    <name evidence="2" type="primary">jg9702</name>
    <name evidence="2" type="ORF">PAEG_LOCUS27888</name>
</gene>
<dbReference type="EMBL" id="CAKXAJ010026558">
    <property type="protein sequence ID" value="CAH2269959.1"/>
    <property type="molecule type" value="Genomic_DNA"/>
</dbReference>
<dbReference type="Proteomes" id="UP000838756">
    <property type="component" value="Unassembled WGS sequence"/>
</dbReference>
<keyword evidence="3" id="KW-1185">Reference proteome</keyword>
<evidence type="ECO:0000313" key="2">
    <source>
        <dbReference type="EMBL" id="CAH2269959.1"/>
    </source>
</evidence>
<comment type="caution">
    <text evidence="2">The sequence shown here is derived from an EMBL/GenBank/DDBJ whole genome shotgun (WGS) entry which is preliminary data.</text>
</comment>
<sequence length="120" mass="14062">MLTKDKKILLKIYKKKKTPSASGAFECPSHRQSELQSEEPPHNTRRFKDYCLLYPTLDPTTKRKFLKMFVKDQTDEQQPTQQLNAVYQLVQAAFGPFIRSVFQVLRDVPLPFNLRKDFPS</sequence>
<protein>
    <submittedName>
        <fullName evidence="2">Jg9702 protein</fullName>
    </submittedName>
</protein>
<name>A0A8S4SK75_9NEOP</name>
<proteinExistence type="predicted"/>
<evidence type="ECO:0000256" key="1">
    <source>
        <dbReference type="SAM" id="MobiDB-lite"/>
    </source>
</evidence>
<dbReference type="AlphaFoldDB" id="A0A8S4SK75"/>